<evidence type="ECO:0000313" key="1">
    <source>
        <dbReference type="EMBL" id="XBS22767.1"/>
    </source>
</evidence>
<gene>
    <name evidence="1" type="ORF">Q9L42_020895</name>
</gene>
<protein>
    <submittedName>
        <fullName evidence="1">Uncharacterized protein</fullName>
    </submittedName>
</protein>
<dbReference type="EMBL" id="CP157744">
    <property type="protein sequence ID" value="XBS22767.1"/>
    <property type="molecule type" value="Genomic_DNA"/>
</dbReference>
<accession>A0AAU7P0J0</accession>
<sequence length="103" mass="12078">MDYIGGRYGLEVIVKEPSAFRSEPEHRELKVDKWQISVITAPQRKDVPRQKIKIEVVNIPAYSREPRPLQVNYSFLPAGTDSKIKLRIDTQFFKNYIILLLNY</sequence>
<proteinExistence type="predicted"/>
<keyword evidence="2" id="KW-1185">Reference proteome</keyword>
<name>A0AAU7P0J0_9GAMM</name>
<dbReference type="AlphaFoldDB" id="A0AAU7P0J0"/>
<geneLocation type="plasmid" evidence="1 2">
    <name>unnamed2</name>
</geneLocation>
<evidence type="ECO:0000313" key="2">
    <source>
        <dbReference type="Proteomes" id="UP001225378"/>
    </source>
</evidence>
<dbReference type="Proteomes" id="UP001225378">
    <property type="component" value="Plasmid unnamed2"/>
</dbReference>
<keyword evidence="1" id="KW-0614">Plasmid</keyword>
<dbReference type="KEGG" id="mech:Q9L42_020895"/>
<organism evidence="1 2">
    <name type="scientific">Methylomarinum roseum</name>
    <dbReference type="NCBI Taxonomy" id="3067653"/>
    <lineage>
        <taxon>Bacteria</taxon>
        <taxon>Pseudomonadati</taxon>
        <taxon>Pseudomonadota</taxon>
        <taxon>Gammaproteobacteria</taxon>
        <taxon>Methylococcales</taxon>
        <taxon>Methylococcaceae</taxon>
        <taxon>Methylomarinum</taxon>
    </lineage>
</organism>
<reference evidence="1 2" key="1">
    <citation type="journal article" date="2024" name="Microbiology">
        <title>Methylomarinum rosea sp. nov., a novel halophilic methanotrophic bacterium from the hypersaline Lake Elton.</title>
        <authorList>
            <person name="Suleimanov R.Z."/>
            <person name="Oshkin I.Y."/>
            <person name="Danilova O.V."/>
            <person name="Suzina N.E."/>
            <person name="Dedysh S.N."/>
        </authorList>
    </citation>
    <scope>NUCLEOTIDE SEQUENCE [LARGE SCALE GENOMIC DNA]</scope>
    <source>
        <strain evidence="1 2">Ch1-1</strain>
        <plasmid evidence="2">unnamed2</plasmid>
    </source>
</reference>